<comment type="caution">
    <text evidence="1">The sequence shown here is derived from an EMBL/GenBank/DDBJ whole genome shotgun (WGS) entry which is preliminary data.</text>
</comment>
<reference evidence="1 2" key="1">
    <citation type="journal article" date="2015" name="Genome Announc.">
        <title>Expanding the biotechnology potential of lactobacilli through comparative genomics of 213 strains and associated genera.</title>
        <authorList>
            <person name="Sun Z."/>
            <person name="Harris H.M."/>
            <person name="McCann A."/>
            <person name="Guo C."/>
            <person name="Argimon S."/>
            <person name="Zhang W."/>
            <person name="Yang X."/>
            <person name="Jeffery I.B."/>
            <person name="Cooney J.C."/>
            <person name="Kagawa T.F."/>
            <person name="Liu W."/>
            <person name="Song Y."/>
            <person name="Salvetti E."/>
            <person name="Wrobel A."/>
            <person name="Rasinkangas P."/>
            <person name="Parkhill J."/>
            <person name="Rea M.C."/>
            <person name="O'Sullivan O."/>
            <person name="Ritari J."/>
            <person name="Douillard F.P."/>
            <person name="Paul Ross R."/>
            <person name="Yang R."/>
            <person name="Briner A.E."/>
            <person name="Felis G.E."/>
            <person name="de Vos W.M."/>
            <person name="Barrangou R."/>
            <person name="Klaenhammer T.R."/>
            <person name="Caufield P.W."/>
            <person name="Cui Y."/>
            <person name="Zhang H."/>
            <person name="O'Toole P.W."/>
        </authorList>
    </citation>
    <scope>NUCLEOTIDE SEQUENCE [LARGE SCALE GENOMIC DNA]</scope>
    <source>
        <strain evidence="1 2">DSM 20634</strain>
    </source>
</reference>
<dbReference type="Proteomes" id="UP000051733">
    <property type="component" value="Unassembled WGS sequence"/>
</dbReference>
<dbReference type="PATRIC" id="fig|1423813.3.peg.1956"/>
<organism evidence="1 2">
    <name type="scientific">Paucilactobacillus vaccinostercus DSM 20634</name>
    <dbReference type="NCBI Taxonomy" id="1423813"/>
    <lineage>
        <taxon>Bacteria</taxon>
        <taxon>Bacillati</taxon>
        <taxon>Bacillota</taxon>
        <taxon>Bacilli</taxon>
        <taxon>Lactobacillales</taxon>
        <taxon>Lactobacillaceae</taxon>
        <taxon>Paucilactobacillus</taxon>
    </lineage>
</organism>
<dbReference type="AlphaFoldDB" id="A0A0R2AEV2"/>
<dbReference type="RefSeq" id="WP_057779319.1">
    <property type="nucleotide sequence ID" value="NZ_AYYY01000030.1"/>
</dbReference>
<evidence type="ECO:0000313" key="1">
    <source>
        <dbReference type="EMBL" id="KRM61244.1"/>
    </source>
</evidence>
<keyword evidence="2" id="KW-1185">Reference proteome</keyword>
<gene>
    <name evidence="1" type="ORF">FC26_GL001927</name>
</gene>
<name>A0A0R2AEV2_9LACO</name>
<evidence type="ECO:0000313" key="2">
    <source>
        <dbReference type="Proteomes" id="UP000051733"/>
    </source>
</evidence>
<sequence>MIYHFIAVFTDPTTQLKTAYHYSNQALNIITAKETDFANEFSHCPYTAHRIATPNASWRSVIEHDFHFKAVQVTESFDRIRQLVHHLALSK</sequence>
<protein>
    <submittedName>
        <fullName evidence="1">Uncharacterized protein</fullName>
    </submittedName>
</protein>
<proteinExistence type="predicted"/>
<accession>A0A0R2AEV2</accession>
<dbReference type="EMBL" id="AYYY01000030">
    <property type="protein sequence ID" value="KRM61244.1"/>
    <property type="molecule type" value="Genomic_DNA"/>
</dbReference>